<organism evidence="2 3">
    <name type="scientific">Gossypium darwinii</name>
    <name type="common">Darwin's cotton</name>
    <name type="synonym">Gossypium barbadense var. darwinii</name>
    <dbReference type="NCBI Taxonomy" id="34276"/>
    <lineage>
        <taxon>Eukaryota</taxon>
        <taxon>Viridiplantae</taxon>
        <taxon>Streptophyta</taxon>
        <taxon>Embryophyta</taxon>
        <taxon>Tracheophyta</taxon>
        <taxon>Spermatophyta</taxon>
        <taxon>Magnoliopsida</taxon>
        <taxon>eudicotyledons</taxon>
        <taxon>Gunneridae</taxon>
        <taxon>Pentapetalae</taxon>
        <taxon>rosids</taxon>
        <taxon>malvids</taxon>
        <taxon>Malvales</taxon>
        <taxon>Malvaceae</taxon>
        <taxon>Malvoideae</taxon>
        <taxon>Gossypium</taxon>
    </lineage>
</organism>
<dbReference type="AlphaFoldDB" id="A0A5D2CWD9"/>
<sequence length="62" mass="7012">MKKIICPRNKGIWHGRHSIWLLLITLLHPPLYEQQVSFGSFLSLSKVAQFSSSITLEDATSS</sequence>
<accession>A0A5D2CWD9</accession>
<keyword evidence="3" id="KW-1185">Reference proteome</keyword>
<reference evidence="2 3" key="1">
    <citation type="submission" date="2019-06" db="EMBL/GenBank/DDBJ databases">
        <title>WGS assembly of Gossypium darwinii.</title>
        <authorList>
            <person name="Chen Z.J."/>
            <person name="Sreedasyam A."/>
            <person name="Ando A."/>
            <person name="Song Q."/>
            <person name="De L."/>
            <person name="Hulse-Kemp A."/>
            <person name="Ding M."/>
            <person name="Ye W."/>
            <person name="Kirkbride R."/>
            <person name="Jenkins J."/>
            <person name="Plott C."/>
            <person name="Lovell J."/>
            <person name="Lin Y.-M."/>
            <person name="Vaughn R."/>
            <person name="Liu B."/>
            <person name="Li W."/>
            <person name="Simpson S."/>
            <person name="Scheffler B."/>
            <person name="Saski C."/>
            <person name="Grover C."/>
            <person name="Hu G."/>
            <person name="Conover J."/>
            <person name="Carlson J."/>
            <person name="Shu S."/>
            <person name="Boston L."/>
            <person name="Williams M."/>
            <person name="Peterson D."/>
            <person name="Mcgee K."/>
            <person name="Jones D."/>
            <person name="Wendel J."/>
            <person name="Stelly D."/>
            <person name="Grimwood J."/>
            <person name="Schmutz J."/>
        </authorList>
    </citation>
    <scope>NUCLEOTIDE SEQUENCE [LARGE SCALE GENOMIC DNA]</scope>
    <source>
        <strain evidence="2">1808015.09</strain>
    </source>
</reference>
<keyword evidence="1" id="KW-0732">Signal</keyword>
<dbReference type="EMBL" id="CM017704">
    <property type="protein sequence ID" value="TYG73644.1"/>
    <property type="molecule type" value="Genomic_DNA"/>
</dbReference>
<evidence type="ECO:0000313" key="3">
    <source>
        <dbReference type="Proteomes" id="UP000323506"/>
    </source>
</evidence>
<name>A0A5D2CWD9_GOSDA</name>
<dbReference type="Proteomes" id="UP000323506">
    <property type="component" value="Chromosome D04"/>
</dbReference>
<evidence type="ECO:0000313" key="2">
    <source>
        <dbReference type="EMBL" id="TYG73644.1"/>
    </source>
</evidence>
<proteinExistence type="predicted"/>
<evidence type="ECO:0000256" key="1">
    <source>
        <dbReference type="SAM" id="SignalP"/>
    </source>
</evidence>
<feature type="signal peptide" evidence="1">
    <location>
        <begin position="1"/>
        <end position="33"/>
    </location>
</feature>
<gene>
    <name evidence="2" type="ORF">ES288_D04G118000v1</name>
</gene>
<feature type="chain" id="PRO_5023085635" evidence="1">
    <location>
        <begin position="34"/>
        <end position="62"/>
    </location>
</feature>
<protein>
    <submittedName>
        <fullName evidence="2">Uncharacterized protein</fullName>
    </submittedName>
</protein>